<feature type="transmembrane region" description="Helical" evidence="6">
    <location>
        <begin position="204"/>
        <end position="222"/>
    </location>
</feature>
<gene>
    <name evidence="8" type="ORF">RMS29_26745</name>
</gene>
<dbReference type="InterPro" id="IPR050448">
    <property type="entry name" value="OpgB/LTA_synthase_biosynth"/>
</dbReference>
<feature type="transmembrane region" description="Helical" evidence="6">
    <location>
        <begin position="12"/>
        <end position="34"/>
    </location>
</feature>
<dbReference type="PANTHER" id="PTHR47371:SF3">
    <property type="entry name" value="PHOSPHOGLYCEROL TRANSFERASE I"/>
    <property type="match status" value="1"/>
</dbReference>
<dbReference type="EMBL" id="JAVRAD010000024">
    <property type="protein sequence ID" value="MDX8332802.1"/>
    <property type="molecule type" value="Genomic_DNA"/>
</dbReference>
<evidence type="ECO:0000256" key="4">
    <source>
        <dbReference type="ARBA" id="ARBA00022989"/>
    </source>
</evidence>
<dbReference type="InterPro" id="IPR000917">
    <property type="entry name" value="Sulfatase_N"/>
</dbReference>
<dbReference type="SUPFAM" id="SSF53649">
    <property type="entry name" value="Alkaline phosphatase-like"/>
    <property type="match status" value="1"/>
</dbReference>
<keyword evidence="5 6" id="KW-0472">Membrane</keyword>
<protein>
    <submittedName>
        <fullName evidence="8">Sulfatase-like hydrolase/transferase</fullName>
    </submittedName>
</protein>
<evidence type="ECO:0000313" key="9">
    <source>
        <dbReference type="Proteomes" id="UP001277561"/>
    </source>
</evidence>
<organism evidence="8 9">
    <name type="scientific">Agrobacterium rosae</name>
    <dbReference type="NCBI Taxonomy" id="1972867"/>
    <lineage>
        <taxon>Bacteria</taxon>
        <taxon>Pseudomonadati</taxon>
        <taxon>Pseudomonadota</taxon>
        <taxon>Alphaproteobacteria</taxon>
        <taxon>Hyphomicrobiales</taxon>
        <taxon>Rhizobiaceae</taxon>
        <taxon>Rhizobium/Agrobacterium group</taxon>
        <taxon>Agrobacterium</taxon>
    </lineage>
</organism>
<name>A0ABU4W5U1_9HYPH</name>
<comment type="caution">
    <text evidence="8">The sequence shown here is derived from an EMBL/GenBank/DDBJ whole genome shotgun (WGS) entry which is preliminary data.</text>
</comment>
<accession>A0ABU4W5U1</accession>
<keyword evidence="2" id="KW-1003">Cell membrane</keyword>
<dbReference type="Proteomes" id="UP001277561">
    <property type="component" value="Unassembled WGS sequence"/>
</dbReference>
<keyword evidence="4 6" id="KW-1133">Transmembrane helix</keyword>
<evidence type="ECO:0000256" key="2">
    <source>
        <dbReference type="ARBA" id="ARBA00022475"/>
    </source>
</evidence>
<evidence type="ECO:0000256" key="5">
    <source>
        <dbReference type="ARBA" id="ARBA00023136"/>
    </source>
</evidence>
<keyword evidence="3 6" id="KW-0812">Transmembrane</keyword>
<dbReference type="InterPro" id="IPR017850">
    <property type="entry name" value="Alkaline_phosphatase_core_sf"/>
</dbReference>
<feature type="transmembrane region" description="Helical" evidence="6">
    <location>
        <begin position="78"/>
        <end position="96"/>
    </location>
</feature>
<dbReference type="PANTHER" id="PTHR47371">
    <property type="entry name" value="LIPOTEICHOIC ACID SYNTHASE"/>
    <property type="match status" value="1"/>
</dbReference>
<evidence type="ECO:0000256" key="1">
    <source>
        <dbReference type="ARBA" id="ARBA00004651"/>
    </source>
</evidence>
<evidence type="ECO:0000256" key="3">
    <source>
        <dbReference type="ARBA" id="ARBA00022692"/>
    </source>
</evidence>
<dbReference type="Gene3D" id="3.40.720.10">
    <property type="entry name" value="Alkaline Phosphatase, subunit A"/>
    <property type="match status" value="1"/>
</dbReference>
<feature type="transmembrane region" description="Helical" evidence="6">
    <location>
        <begin position="55"/>
        <end position="72"/>
    </location>
</feature>
<feature type="transmembrane region" description="Helical" evidence="6">
    <location>
        <begin position="162"/>
        <end position="183"/>
    </location>
</feature>
<evidence type="ECO:0000256" key="6">
    <source>
        <dbReference type="SAM" id="Phobius"/>
    </source>
</evidence>
<reference evidence="8" key="1">
    <citation type="journal article" date="2023" name="Phytobiomes J">
        <title>Deciphering the key players within the bacterial microbiota associated with aerial crown gall tumors on rhododendron: Insights into the gallobiome.</title>
        <authorList>
            <person name="Kuzmanovic N."/>
            <person name="Nesme J."/>
            <person name="Wolf J."/>
            <person name="Neumann-Schaal M."/>
            <person name="Petersen J."/>
            <person name="Fernandez-Gnecco G."/>
            <person name="Sproeer C."/>
            <person name="Bunk B."/>
            <person name="Overmann J."/>
            <person name="Sorensen S.J."/>
            <person name="Idczak E."/>
            <person name="Smalla K."/>
        </authorList>
    </citation>
    <scope>NUCLEOTIDE SEQUENCE [LARGE SCALE GENOMIC DNA]</scope>
    <source>
        <strain evidence="8">Rho-14.1</strain>
    </source>
</reference>
<proteinExistence type="predicted"/>
<sequence length="531" mass="60567">MPNPIAFHNYPIELTLLCFLSATVFVYATDMFALPKEAKKKYAQPRNPARALVEYCARIPVIAFVFLFFFVISWRPIYAAQATASFFIIFTAISRVKFIFIREPLLFSDIALVVDVFKYKTIFYASKFNILFWIVSLSYVFGVSALYMVVEPHILPKNAPPLWILLGLLLFLSPIALIFVKPINQFVARLSERLLKTLKVRPNTIRFGTFTSVTLHFLVWLGKNRDHVVNEITHGLHRAIQDLIDGEDNDAPLIIVWQSESFYDLRHMGDNALHLPAIDRLKRDAVQWGRLTNVFEGGYTLRTEFAVLSGLKPDEVHIDASYPYLSAGHYSEIVWPNKLLRNGWHTHFIHPYDRTFFMRHKALPLLGFEHMTMLDEFGHQPTSANPYVSDADLTEKVLGIIDGVGANKPSFMFVASMANHGPWEAGRCEGLTEPVEIYRELLQKADAALATLVDALDKSGRPVWLAFYGDHAPLLKSYADPFPDPRTDYFVVPLGTAKPAARPHVHAREEAPWNLFETILLHAKLYKERFA</sequence>
<dbReference type="Pfam" id="PF00884">
    <property type="entry name" value="Sulfatase"/>
    <property type="match status" value="1"/>
</dbReference>
<keyword evidence="9" id="KW-1185">Reference proteome</keyword>
<feature type="transmembrane region" description="Helical" evidence="6">
    <location>
        <begin position="130"/>
        <end position="150"/>
    </location>
</feature>
<dbReference type="CDD" id="cd16015">
    <property type="entry name" value="LTA_synthase"/>
    <property type="match status" value="1"/>
</dbReference>
<evidence type="ECO:0000313" key="8">
    <source>
        <dbReference type="EMBL" id="MDX8332802.1"/>
    </source>
</evidence>
<comment type="subcellular location">
    <subcellularLocation>
        <location evidence="1">Cell membrane</location>
        <topology evidence="1">Multi-pass membrane protein</topology>
    </subcellularLocation>
</comment>
<dbReference type="RefSeq" id="WP_250972720.1">
    <property type="nucleotide sequence ID" value="NZ_CP192765.1"/>
</dbReference>
<evidence type="ECO:0000259" key="7">
    <source>
        <dbReference type="Pfam" id="PF00884"/>
    </source>
</evidence>
<feature type="domain" description="Sulfatase N-terminal" evidence="7">
    <location>
        <begin position="253"/>
        <end position="523"/>
    </location>
</feature>